<feature type="compositionally biased region" description="Pro residues" evidence="1">
    <location>
        <begin position="82"/>
        <end position="93"/>
    </location>
</feature>
<gene>
    <name evidence="2" type="ORF">GALMADRAFT_144382</name>
</gene>
<evidence type="ECO:0000313" key="2">
    <source>
        <dbReference type="EMBL" id="KDR70912.1"/>
    </source>
</evidence>
<name>A0A067SLM6_GALM3</name>
<evidence type="ECO:0000256" key="1">
    <source>
        <dbReference type="SAM" id="MobiDB-lite"/>
    </source>
</evidence>
<dbReference type="Proteomes" id="UP000027222">
    <property type="component" value="Unassembled WGS sequence"/>
</dbReference>
<dbReference type="HOGENOM" id="CLU_850058_0_0_1"/>
<feature type="region of interest" description="Disordered" evidence="1">
    <location>
        <begin position="1"/>
        <end position="101"/>
    </location>
</feature>
<feature type="compositionally biased region" description="Low complexity" evidence="1">
    <location>
        <begin position="14"/>
        <end position="53"/>
    </location>
</feature>
<evidence type="ECO:0000313" key="3">
    <source>
        <dbReference type="Proteomes" id="UP000027222"/>
    </source>
</evidence>
<organism evidence="2 3">
    <name type="scientific">Galerina marginata (strain CBS 339.88)</name>
    <dbReference type="NCBI Taxonomy" id="685588"/>
    <lineage>
        <taxon>Eukaryota</taxon>
        <taxon>Fungi</taxon>
        <taxon>Dikarya</taxon>
        <taxon>Basidiomycota</taxon>
        <taxon>Agaricomycotina</taxon>
        <taxon>Agaricomycetes</taxon>
        <taxon>Agaricomycetidae</taxon>
        <taxon>Agaricales</taxon>
        <taxon>Agaricineae</taxon>
        <taxon>Strophariaceae</taxon>
        <taxon>Galerina</taxon>
    </lineage>
</organism>
<keyword evidence="3" id="KW-1185">Reference proteome</keyword>
<dbReference type="OrthoDB" id="2675575at2759"/>
<dbReference type="AlphaFoldDB" id="A0A067SLM6"/>
<dbReference type="EMBL" id="KL142395">
    <property type="protein sequence ID" value="KDR70912.1"/>
    <property type="molecule type" value="Genomic_DNA"/>
</dbReference>
<feature type="compositionally biased region" description="Low complexity" evidence="1">
    <location>
        <begin position="62"/>
        <end position="74"/>
    </location>
</feature>
<proteinExistence type="predicted"/>
<sequence>MSSFPQTPSRRGRSAASTPSPASTATLSPPSSPRSPSTASRIRTEVVTTSTRTRNIRHGLEVTTKTRTVTTFTRGDQDSGPLEPPPSPSPPPRNRNQTRIDPDIPTVTIYLPRSPSSLVYFHAAKYYVLTGGEDAGVFKDWQVIYFSISPSKVLSHFVYRDQVKLRTQNLSFRIFETRTDWEDAVAIYTIAFNEGSILLEPNPNGQFRSANTAIQRQIRTGDLPPPLRNGIPEPRSLQRPFSLGKFYVVFKGEEVGVWGIWHQAAARTVKVNGFCSKYNSWTEALKAYEDAFKAHKLRVLSRVGGPFSVCH</sequence>
<accession>A0A067SLM6</accession>
<protein>
    <submittedName>
        <fullName evidence="2">Uncharacterized protein</fullName>
    </submittedName>
</protein>
<reference evidence="3" key="1">
    <citation type="journal article" date="2014" name="Proc. Natl. Acad. Sci. U.S.A.">
        <title>Extensive sampling of basidiomycete genomes demonstrates inadequacy of the white-rot/brown-rot paradigm for wood decay fungi.</title>
        <authorList>
            <person name="Riley R."/>
            <person name="Salamov A.A."/>
            <person name="Brown D.W."/>
            <person name="Nagy L.G."/>
            <person name="Floudas D."/>
            <person name="Held B.W."/>
            <person name="Levasseur A."/>
            <person name="Lombard V."/>
            <person name="Morin E."/>
            <person name="Otillar R."/>
            <person name="Lindquist E.A."/>
            <person name="Sun H."/>
            <person name="LaButti K.M."/>
            <person name="Schmutz J."/>
            <person name="Jabbour D."/>
            <person name="Luo H."/>
            <person name="Baker S.E."/>
            <person name="Pisabarro A.G."/>
            <person name="Walton J.D."/>
            <person name="Blanchette R.A."/>
            <person name="Henrissat B."/>
            <person name="Martin F."/>
            <person name="Cullen D."/>
            <person name="Hibbett D.S."/>
            <person name="Grigoriev I.V."/>
        </authorList>
    </citation>
    <scope>NUCLEOTIDE SEQUENCE [LARGE SCALE GENOMIC DNA]</scope>
    <source>
        <strain evidence="3">CBS 339.88</strain>
    </source>
</reference>